<accession>A0A2T5BYR3</accession>
<dbReference type="Proteomes" id="UP000243525">
    <property type="component" value="Unassembled WGS sequence"/>
</dbReference>
<evidence type="ECO:0000313" key="2">
    <source>
        <dbReference type="Proteomes" id="UP000243525"/>
    </source>
</evidence>
<dbReference type="AlphaFoldDB" id="A0A2T5BYR3"/>
<keyword evidence="2" id="KW-1185">Reference proteome</keyword>
<sequence>MLKYTPYLRLSQHESGHYELGFVFQADSKQTIIGIDQAPVTDDSHNYWAVTIRLSSRIEIVNGPDEPVISGTISIDSAVASQYTTIKCLIQQDLAGENETANARDTKIDFSDAD</sequence>
<gene>
    <name evidence="1" type="ORF">C8N47_11831</name>
</gene>
<name>A0A2T5BYR3_9BACT</name>
<evidence type="ECO:0000313" key="1">
    <source>
        <dbReference type="EMBL" id="PTN07378.1"/>
    </source>
</evidence>
<dbReference type="RefSeq" id="WP_107823335.1">
    <property type="nucleotide sequence ID" value="NZ_OY782574.1"/>
</dbReference>
<dbReference type="EMBL" id="QAAD01000018">
    <property type="protein sequence ID" value="PTN07378.1"/>
    <property type="molecule type" value="Genomic_DNA"/>
</dbReference>
<organism evidence="1 2">
    <name type="scientific">Mangrovibacterium marinum</name>
    <dbReference type="NCBI Taxonomy" id="1639118"/>
    <lineage>
        <taxon>Bacteria</taxon>
        <taxon>Pseudomonadati</taxon>
        <taxon>Bacteroidota</taxon>
        <taxon>Bacteroidia</taxon>
        <taxon>Marinilabiliales</taxon>
        <taxon>Prolixibacteraceae</taxon>
        <taxon>Mangrovibacterium</taxon>
    </lineage>
</organism>
<protein>
    <submittedName>
        <fullName evidence="1">Uncharacterized protein</fullName>
    </submittedName>
</protein>
<reference evidence="1 2" key="1">
    <citation type="submission" date="2018-04" db="EMBL/GenBank/DDBJ databases">
        <title>Genomic Encyclopedia of Archaeal and Bacterial Type Strains, Phase II (KMG-II): from individual species to whole genera.</title>
        <authorList>
            <person name="Goeker M."/>
        </authorList>
    </citation>
    <scope>NUCLEOTIDE SEQUENCE [LARGE SCALE GENOMIC DNA]</scope>
    <source>
        <strain evidence="1 2">DSM 28823</strain>
    </source>
</reference>
<dbReference type="OrthoDB" id="1122792at2"/>
<proteinExistence type="predicted"/>
<comment type="caution">
    <text evidence="1">The sequence shown here is derived from an EMBL/GenBank/DDBJ whole genome shotgun (WGS) entry which is preliminary data.</text>
</comment>